<evidence type="ECO:0000256" key="16">
    <source>
        <dbReference type="SAM" id="MobiDB-lite"/>
    </source>
</evidence>
<dbReference type="PANTHER" id="PTHR15184">
    <property type="entry name" value="ATP SYNTHASE"/>
    <property type="match status" value="1"/>
</dbReference>
<feature type="region of interest" description="Disordered" evidence="16">
    <location>
        <begin position="439"/>
        <end position="492"/>
    </location>
</feature>
<accession>A0A5A7N7H8</accession>
<evidence type="ECO:0000256" key="12">
    <source>
        <dbReference type="ARBA" id="ARBA00022967"/>
    </source>
</evidence>
<comment type="caution">
    <text evidence="18">The sequence shown here is derived from an EMBL/GenBank/DDBJ whole genome shotgun (WGS) entry which is preliminary data.</text>
</comment>
<dbReference type="GO" id="GO:0044781">
    <property type="term" value="P:bacterial-type flagellum organization"/>
    <property type="evidence" value="ECO:0007669"/>
    <property type="project" value="UniProtKB-KW"/>
</dbReference>
<keyword evidence="7" id="KW-0547">Nucleotide-binding</keyword>
<dbReference type="InterPro" id="IPR003593">
    <property type="entry name" value="AAA+_ATPase"/>
</dbReference>
<dbReference type="PANTHER" id="PTHR15184:SF9">
    <property type="entry name" value="SPI-1 TYPE 3 SECRETION SYSTEM ATPASE"/>
    <property type="match status" value="1"/>
</dbReference>
<dbReference type="InterPro" id="IPR040627">
    <property type="entry name" value="T3SS_ATPase_C"/>
</dbReference>
<keyword evidence="11" id="KW-0653">Protein transport</keyword>
<dbReference type="NCBIfam" id="TIGR03498">
    <property type="entry name" value="FliI_clade3"/>
    <property type="match status" value="1"/>
</dbReference>
<evidence type="ECO:0000256" key="5">
    <source>
        <dbReference type="ARBA" id="ARBA00022448"/>
    </source>
</evidence>
<dbReference type="GO" id="GO:0030257">
    <property type="term" value="C:type III protein secretion system complex"/>
    <property type="evidence" value="ECO:0007669"/>
    <property type="project" value="InterPro"/>
</dbReference>
<dbReference type="Proteomes" id="UP000324996">
    <property type="component" value="Unassembled WGS sequence"/>
</dbReference>
<evidence type="ECO:0000256" key="2">
    <source>
        <dbReference type="ARBA" id="ARBA00008936"/>
    </source>
</evidence>
<dbReference type="InterPro" id="IPR000194">
    <property type="entry name" value="ATPase_F1/V1/A1_a/bsu_nucl-bd"/>
</dbReference>
<keyword evidence="8" id="KW-0375">Hydrogen ion transport</keyword>
<evidence type="ECO:0000256" key="15">
    <source>
        <dbReference type="ARBA" id="ARBA00023310"/>
    </source>
</evidence>
<keyword evidence="10" id="KW-0067">ATP-binding</keyword>
<dbReference type="InterPro" id="IPR027417">
    <property type="entry name" value="P-loop_NTPase"/>
</dbReference>
<evidence type="ECO:0000256" key="14">
    <source>
        <dbReference type="ARBA" id="ARBA00023225"/>
    </source>
</evidence>
<dbReference type="Pfam" id="PF02874">
    <property type="entry name" value="ATP-synt_ab_N"/>
    <property type="match status" value="1"/>
</dbReference>
<dbReference type="GO" id="GO:0030254">
    <property type="term" value="P:protein secretion by the type III secretion system"/>
    <property type="evidence" value="ECO:0007669"/>
    <property type="project" value="InterPro"/>
</dbReference>
<sequence>MKIFDELTLELRAMPGPRWQGSVTATAGRTLLVEGLETRLAVGDICQIMRRDGTQLQAEVIGFRDGQSIVMPLQDMDGISHGCKVMFDGAYFSVRPHDGWLGRVVNALGQPIDGLGPLPQGEFVLPLRNTPPNAMSRRPVGGKIQTGIKVIDLFTPLCRGQRMGIFAGSGVGKSTLLSMLLRHSESTVNVIGLIGERGREVREFINGLGRAGLEKSIIVAATSDESPLMRKQASYLTLALAEDQRKRGRQVLCVMDSVTRFAMAQREIGLAAGEPPTAKGYPPSVFSELPKLLERAGPGINRQGDVTGIFTVLVDGDDHNEPISDAVRGILDGHMVLSRKLAEKGRFPAIDLLRSLSRMLPDCHNDWENAVYRAARKWMAIYEEREDLIRLGAYKQGSDPDVDQAIAYYPRLEDFCRQSTHDHANQMEAFETLAAIIEFSDPPPHHHDGEQDQSKWRKDDQKSEVRTGTVLGPDESGPLAMTADHRPAVMDS</sequence>
<dbReference type="Pfam" id="PF00006">
    <property type="entry name" value="ATP-synt_ab"/>
    <property type="match status" value="1"/>
</dbReference>
<gene>
    <name evidence="18" type="primary">fliI_1</name>
    <name evidence="18" type="ORF">JCM17846_10120</name>
</gene>
<evidence type="ECO:0000256" key="7">
    <source>
        <dbReference type="ARBA" id="ARBA00022741"/>
    </source>
</evidence>
<keyword evidence="5" id="KW-0813">Transport</keyword>
<evidence type="ECO:0000313" key="19">
    <source>
        <dbReference type="Proteomes" id="UP000324996"/>
    </source>
</evidence>
<organism evidence="18 19">
    <name type="scientific">Iodidimonas nitroreducens</name>
    <dbReference type="NCBI Taxonomy" id="1236968"/>
    <lineage>
        <taxon>Bacteria</taxon>
        <taxon>Pseudomonadati</taxon>
        <taxon>Pseudomonadota</taxon>
        <taxon>Alphaproteobacteria</taxon>
        <taxon>Iodidimonadales</taxon>
        <taxon>Iodidimonadaceae</taxon>
        <taxon>Iodidimonas</taxon>
    </lineage>
</organism>
<dbReference type="FunFam" id="3.40.50.12240:FF:000002">
    <property type="entry name" value="Flagellum-specific ATP synthase FliI"/>
    <property type="match status" value="1"/>
</dbReference>
<name>A0A5A7N7H8_9PROT</name>
<dbReference type="GO" id="GO:0009288">
    <property type="term" value="C:bacterial-type flagellum"/>
    <property type="evidence" value="ECO:0007669"/>
    <property type="project" value="InterPro"/>
</dbReference>
<evidence type="ECO:0000256" key="9">
    <source>
        <dbReference type="ARBA" id="ARBA00022795"/>
    </source>
</evidence>
<dbReference type="GO" id="GO:0005524">
    <property type="term" value="F:ATP binding"/>
    <property type="evidence" value="ECO:0007669"/>
    <property type="project" value="UniProtKB-KW"/>
</dbReference>
<evidence type="ECO:0000256" key="11">
    <source>
        <dbReference type="ARBA" id="ARBA00022927"/>
    </source>
</evidence>
<dbReference type="Gene3D" id="3.40.50.12240">
    <property type="match status" value="1"/>
</dbReference>
<comment type="subcellular location">
    <subcellularLocation>
        <location evidence="1">Cytoplasm</location>
    </subcellularLocation>
</comment>
<dbReference type="SMART" id="SM00382">
    <property type="entry name" value="AAA"/>
    <property type="match status" value="1"/>
</dbReference>
<evidence type="ECO:0000259" key="17">
    <source>
        <dbReference type="SMART" id="SM00382"/>
    </source>
</evidence>
<evidence type="ECO:0000256" key="3">
    <source>
        <dbReference type="ARBA" id="ARBA00012473"/>
    </source>
</evidence>
<dbReference type="AlphaFoldDB" id="A0A5A7N7H8"/>
<dbReference type="InterPro" id="IPR022426">
    <property type="entry name" value="FliI_clade3"/>
</dbReference>
<keyword evidence="14" id="KW-1006">Bacterial flagellum protein export</keyword>
<evidence type="ECO:0000256" key="6">
    <source>
        <dbReference type="ARBA" id="ARBA00022490"/>
    </source>
</evidence>
<dbReference type="EC" id="7.1.2.2" evidence="3"/>
<keyword evidence="12" id="KW-1278">Translocase</keyword>
<evidence type="ECO:0000256" key="4">
    <source>
        <dbReference type="ARBA" id="ARBA00020580"/>
    </source>
</evidence>
<dbReference type="GO" id="GO:0016887">
    <property type="term" value="F:ATP hydrolysis activity"/>
    <property type="evidence" value="ECO:0007669"/>
    <property type="project" value="InterPro"/>
</dbReference>
<keyword evidence="19" id="KW-1185">Reference proteome</keyword>
<feature type="domain" description="AAA+ ATPase" evidence="17">
    <location>
        <begin position="159"/>
        <end position="341"/>
    </location>
</feature>
<reference evidence="18 19" key="1">
    <citation type="submission" date="2019-09" db="EMBL/GenBank/DDBJ databases">
        <title>NBRP : Genome information of microbial organism related human and environment.</title>
        <authorList>
            <person name="Hattori M."/>
            <person name="Oshima K."/>
            <person name="Inaba H."/>
            <person name="Suda W."/>
            <person name="Sakamoto M."/>
            <person name="Iino T."/>
            <person name="Kitahara M."/>
            <person name="Oshida Y."/>
            <person name="Iida T."/>
            <person name="Kudo T."/>
            <person name="Itoh T."/>
            <person name="Ohkuma M."/>
        </authorList>
    </citation>
    <scope>NUCLEOTIDE SEQUENCE [LARGE SCALE GENOMIC DNA]</scope>
    <source>
        <strain evidence="18 19">Q-1</strain>
    </source>
</reference>
<dbReference type="RefSeq" id="WP_081836965.1">
    <property type="nucleotide sequence ID" value="NZ_BKCN01000003.1"/>
</dbReference>
<dbReference type="GO" id="GO:0046933">
    <property type="term" value="F:proton-transporting ATP synthase activity, rotational mechanism"/>
    <property type="evidence" value="ECO:0007669"/>
    <property type="project" value="TreeGrafter"/>
</dbReference>
<keyword evidence="13" id="KW-0406">Ion transport</keyword>
<dbReference type="GO" id="GO:0005737">
    <property type="term" value="C:cytoplasm"/>
    <property type="evidence" value="ECO:0007669"/>
    <property type="project" value="UniProtKB-SubCell"/>
</dbReference>
<protein>
    <recommendedName>
        <fullName evidence="4">Flagellum-specific ATP synthase</fullName>
        <ecNumber evidence="3">7.1.2.2</ecNumber>
    </recommendedName>
</protein>
<evidence type="ECO:0000256" key="1">
    <source>
        <dbReference type="ARBA" id="ARBA00004496"/>
    </source>
</evidence>
<evidence type="ECO:0000256" key="10">
    <source>
        <dbReference type="ARBA" id="ARBA00022840"/>
    </source>
</evidence>
<dbReference type="NCBIfam" id="TIGR01026">
    <property type="entry name" value="fliI_yscN"/>
    <property type="match status" value="1"/>
</dbReference>
<dbReference type="CDD" id="cd01136">
    <property type="entry name" value="ATPase_flagellum-secretory_path_III"/>
    <property type="match status" value="1"/>
</dbReference>
<feature type="compositionally biased region" description="Basic and acidic residues" evidence="16">
    <location>
        <begin position="483"/>
        <end position="492"/>
    </location>
</feature>
<dbReference type="InterPro" id="IPR004100">
    <property type="entry name" value="ATPase_F1/V1/A1_a/bsu_N"/>
</dbReference>
<dbReference type="SUPFAM" id="SSF52540">
    <property type="entry name" value="P-loop containing nucleoside triphosphate hydrolases"/>
    <property type="match status" value="1"/>
</dbReference>
<dbReference type="EMBL" id="BKCN01000003">
    <property type="protein sequence ID" value="GER03330.1"/>
    <property type="molecule type" value="Genomic_DNA"/>
</dbReference>
<proteinExistence type="inferred from homology"/>
<dbReference type="InterPro" id="IPR005714">
    <property type="entry name" value="ATPase_T3SS_FliI/YscN"/>
</dbReference>
<evidence type="ECO:0000256" key="8">
    <source>
        <dbReference type="ARBA" id="ARBA00022781"/>
    </source>
</evidence>
<keyword evidence="6" id="KW-0963">Cytoplasm</keyword>
<keyword evidence="9" id="KW-1005">Bacterial flagellum biogenesis</keyword>
<comment type="similarity">
    <text evidence="2">Belongs to the ATPase alpha/beta chains family.</text>
</comment>
<dbReference type="Pfam" id="PF18269">
    <property type="entry name" value="T3SS_ATPase_C"/>
    <property type="match status" value="1"/>
</dbReference>
<dbReference type="InterPro" id="IPR050053">
    <property type="entry name" value="ATPase_alpha/beta_chains"/>
</dbReference>
<evidence type="ECO:0000313" key="18">
    <source>
        <dbReference type="EMBL" id="GER03330.1"/>
    </source>
</evidence>
<feature type="compositionally biased region" description="Basic and acidic residues" evidence="16">
    <location>
        <begin position="443"/>
        <end position="465"/>
    </location>
</feature>
<keyword evidence="15" id="KW-0066">ATP synthesis</keyword>
<evidence type="ECO:0000256" key="13">
    <source>
        <dbReference type="ARBA" id="ARBA00023065"/>
    </source>
</evidence>